<keyword evidence="2 5" id="KW-0378">Hydrolase</keyword>
<dbReference type="Pfam" id="PF01546">
    <property type="entry name" value="Peptidase_M20"/>
    <property type="match status" value="1"/>
</dbReference>
<dbReference type="PANTHER" id="PTHR43808">
    <property type="entry name" value="ACETYLORNITHINE DEACETYLASE"/>
    <property type="match status" value="1"/>
</dbReference>
<dbReference type="InterPro" id="IPR002933">
    <property type="entry name" value="Peptidase_M20"/>
</dbReference>
<dbReference type="Proteomes" id="UP000734511">
    <property type="component" value="Unassembled WGS sequence"/>
</dbReference>
<keyword evidence="6" id="KW-1185">Reference proteome</keyword>
<dbReference type="Gene3D" id="3.40.630.10">
    <property type="entry name" value="Zn peptidases"/>
    <property type="match status" value="1"/>
</dbReference>
<organism evidence="5 6">
    <name type="scientific">Actinacidiphila epipremni</name>
    <dbReference type="NCBI Taxonomy" id="2053013"/>
    <lineage>
        <taxon>Bacteria</taxon>
        <taxon>Bacillati</taxon>
        <taxon>Actinomycetota</taxon>
        <taxon>Actinomycetes</taxon>
        <taxon>Kitasatosporales</taxon>
        <taxon>Streptomycetaceae</taxon>
        <taxon>Actinacidiphila</taxon>
    </lineage>
</organism>
<evidence type="ECO:0000313" key="6">
    <source>
        <dbReference type="Proteomes" id="UP000734511"/>
    </source>
</evidence>
<reference evidence="5 6" key="1">
    <citation type="submission" date="2020-03" db="EMBL/GenBank/DDBJ databases">
        <title>WGS of actinomycetes isolated from Thailand.</title>
        <authorList>
            <person name="Thawai C."/>
        </authorList>
    </citation>
    <scope>NUCLEOTIDE SEQUENCE [LARGE SCALE GENOMIC DNA]</scope>
    <source>
        <strain evidence="5 6">PRB2-1</strain>
    </source>
</reference>
<dbReference type="SUPFAM" id="SSF53187">
    <property type="entry name" value="Zn-dependent exopeptidases"/>
    <property type="match status" value="1"/>
</dbReference>
<keyword evidence="1" id="KW-0479">Metal-binding</keyword>
<dbReference type="NCBIfam" id="TIGR01900">
    <property type="entry name" value="dapE-gram_pos"/>
    <property type="match status" value="1"/>
</dbReference>
<dbReference type="PANTHER" id="PTHR43808:SF31">
    <property type="entry name" value="N-ACETYL-L-CITRULLINE DEACETYLASE"/>
    <property type="match status" value="1"/>
</dbReference>
<dbReference type="SUPFAM" id="SSF55031">
    <property type="entry name" value="Bacterial exopeptidase dimerisation domain"/>
    <property type="match status" value="1"/>
</dbReference>
<evidence type="ECO:0000256" key="2">
    <source>
        <dbReference type="ARBA" id="ARBA00022801"/>
    </source>
</evidence>
<name>A0ABX0ZHE6_9ACTN</name>
<dbReference type="EC" id="3.5.1.18" evidence="3"/>
<dbReference type="Gene3D" id="3.30.70.360">
    <property type="match status" value="1"/>
</dbReference>
<dbReference type="InterPro" id="IPR050072">
    <property type="entry name" value="Peptidase_M20A"/>
</dbReference>
<dbReference type="InterPro" id="IPR010174">
    <property type="entry name" value="Succinyl-DAP_deSuclase_DapE"/>
</dbReference>
<feature type="domain" description="Peptidase M20 dimerisation" evidence="4">
    <location>
        <begin position="172"/>
        <end position="269"/>
    </location>
</feature>
<evidence type="ECO:0000259" key="4">
    <source>
        <dbReference type="Pfam" id="PF07687"/>
    </source>
</evidence>
<dbReference type="GO" id="GO:0009014">
    <property type="term" value="F:succinyl-diaminopimelate desuccinylase activity"/>
    <property type="evidence" value="ECO:0007669"/>
    <property type="project" value="UniProtKB-EC"/>
</dbReference>
<protein>
    <recommendedName>
        <fullName evidence="3">Succinyl-diaminopimelate desuccinylase</fullName>
        <ecNumber evidence="3">3.5.1.18</ecNumber>
    </recommendedName>
</protein>
<gene>
    <name evidence="5" type="ORF">HCN08_03410</name>
</gene>
<evidence type="ECO:0000256" key="1">
    <source>
        <dbReference type="ARBA" id="ARBA00022723"/>
    </source>
</evidence>
<dbReference type="EMBL" id="JAATEJ010000002">
    <property type="protein sequence ID" value="NJP42465.1"/>
    <property type="molecule type" value="Genomic_DNA"/>
</dbReference>
<dbReference type="InterPro" id="IPR036264">
    <property type="entry name" value="Bact_exopeptidase_dim_dom"/>
</dbReference>
<sequence>MDSGLGGLDLTTDVGALTAALVDVPSVSREEKALADLVEQALRGLPHLSVDRDGDAVVARTHLGRPERVVLAGHLDTVPVADNLPSRLDADGVLWGCGTSDMKAGLAVQLALAARLTAPNRDLTYVFYDAEEIAAEYNGLGRLVERHPDWLTGDFAVLMEPTGGRVDGGCQGTLRVRVQTTGKRAHSARSWLGENAIHKAAPILARLAGYEPRRVEIDGLVYPEGLNAVMIEGGHAGNVIPDTCAVTVNYRFSPDQSEADALERVRGVFEGFDVVLTDSAPGALPGLSHPAAAAFVAAIGTPPAAKEAWTDVARFSALGIPAVNYGPGDPTLAHTREEHVEVAAIHEAERRLTAWLTA</sequence>
<proteinExistence type="predicted"/>
<accession>A0ABX0ZHE6</accession>
<comment type="caution">
    <text evidence="5">The sequence shown here is derived from an EMBL/GenBank/DDBJ whole genome shotgun (WGS) entry which is preliminary data.</text>
</comment>
<dbReference type="InterPro" id="IPR011650">
    <property type="entry name" value="Peptidase_M20_dimer"/>
</dbReference>
<dbReference type="Pfam" id="PF07687">
    <property type="entry name" value="M20_dimer"/>
    <property type="match status" value="1"/>
</dbReference>
<dbReference type="RefSeq" id="WP_167981344.1">
    <property type="nucleotide sequence ID" value="NZ_JAATEJ010000002.1"/>
</dbReference>
<evidence type="ECO:0000256" key="3">
    <source>
        <dbReference type="NCBIfam" id="TIGR01900"/>
    </source>
</evidence>
<evidence type="ECO:0000313" key="5">
    <source>
        <dbReference type="EMBL" id="NJP42465.1"/>
    </source>
</evidence>